<dbReference type="GO" id="GO:0140359">
    <property type="term" value="F:ABC-type transporter activity"/>
    <property type="evidence" value="ECO:0007669"/>
    <property type="project" value="InterPro"/>
</dbReference>
<dbReference type="Gene3D" id="3.40.50.300">
    <property type="entry name" value="P-loop containing nucleotide triphosphate hydrolases"/>
    <property type="match status" value="1"/>
</dbReference>
<dbReference type="STRING" id="121845.A0A1S3DPJ8"/>
<comment type="subcellular location">
    <subcellularLocation>
        <location evidence="1">Membrane</location>
        <topology evidence="1">Multi-pass membrane protein</topology>
    </subcellularLocation>
</comment>
<dbReference type="Proteomes" id="UP000079169">
    <property type="component" value="Unplaced"/>
</dbReference>
<reference evidence="8" key="1">
    <citation type="submission" date="2025-08" db="UniProtKB">
        <authorList>
            <consortium name="RefSeq"/>
        </authorList>
    </citation>
    <scope>IDENTIFICATION</scope>
</reference>
<evidence type="ECO:0000256" key="2">
    <source>
        <dbReference type="ARBA" id="ARBA00022448"/>
    </source>
</evidence>
<evidence type="ECO:0000256" key="5">
    <source>
        <dbReference type="ARBA" id="ARBA00023136"/>
    </source>
</evidence>
<dbReference type="AlphaFoldDB" id="A0A1S3DPJ8"/>
<dbReference type="Pfam" id="PF19055">
    <property type="entry name" value="ABC2_membrane_7"/>
    <property type="match status" value="1"/>
</dbReference>
<keyword evidence="5" id="KW-0472">Membrane</keyword>
<feature type="non-terminal residue" evidence="8">
    <location>
        <position position="1"/>
    </location>
</feature>
<evidence type="ECO:0000256" key="1">
    <source>
        <dbReference type="ARBA" id="ARBA00004141"/>
    </source>
</evidence>
<dbReference type="InterPro" id="IPR027417">
    <property type="entry name" value="P-loop_NTPase"/>
</dbReference>
<dbReference type="KEGG" id="dci:103522246"/>
<evidence type="ECO:0000256" key="3">
    <source>
        <dbReference type="ARBA" id="ARBA00022692"/>
    </source>
</evidence>
<dbReference type="InterPro" id="IPR050352">
    <property type="entry name" value="ABCG_transporters"/>
</dbReference>
<evidence type="ECO:0000313" key="8">
    <source>
        <dbReference type="RefSeq" id="XP_008485571.2"/>
    </source>
</evidence>
<proteinExistence type="predicted"/>
<dbReference type="RefSeq" id="XP_008485571.2">
    <property type="nucleotide sequence ID" value="XM_008487349.2"/>
</dbReference>
<keyword evidence="2" id="KW-0813">Transport</keyword>
<protein>
    <submittedName>
        <fullName evidence="8">ATP-binding cassette sub-family G member 1-like</fullName>
    </submittedName>
</protein>
<dbReference type="PANTHER" id="PTHR48041">
    <property type="entry name" value="ABC TRANSPORTER G FAMILY MEMBER 28"/>
    <property type="match status" value="1"/>
</dbReference>
<feature type="domain" description="ABC transporter family G" evidence="6">
    <location>
        <begin position="36"/>
        <end position="93"/>
    </location>
</feature>
<organism evidence="7 8">
    <name type="scientific">Diaphorina citri</name>
    <name type="common">Asian citrus psyllid</name>
    <dbReference type="NCBI Taxonomy" id="121845"/>
    <lineage>
        <taxon>Eukaryota</taxon>
        <taxon>Metazoa</taxon>
        <taxon>Ecdysozoa</taxon>
        <taxon>Arthropoda</taxon>
        <taxon>Hexapoda</taxon>
        <taxon>Insecta</taxon>
        <taxon>Pterygota</taxon>
        <taxon>Neoptera</taxon>
        <taxon>Paraneoptera</taxon>
        <taxon>Hemiptera</taxon>
        <taxon>Sternorrhyncha</taxon>
        <taxon>Psylloidea</taxon>
        <taxon>Psyllidae</taxon>
        <taxon>Diaphorininae</taxon>
        <taxon>Diaphorina</taxon>
    </lineage>
</organism>
<evidence type="ECO:0000259" key="6">
    <source>
        <dbReference type="Pfam" id="PF19055"/>
    </source>
</evidence>
<accession>A0A1S3DPJ8</accession>
<keyword evidence="7" id="KW-1185">Reference proteome</keyword>
<keyword evidence="3" id="KW-0812">Transmembrane</keyword>
<dbReference type="PANTHER" id="PTHR48041:SF78">
    <property type="entry name" value="ABC TRANSPORTER EXPRESSED IN TRACHEA, ISOFORM A"/>
    <property type="match status" value="1"/>
</dbReference>
<feature type="non-terminal residue" evidence="8">
    <location>
        <position position="102"/>
    </location>
</feature>
<evidence type="ECO:0000313" key="7">
    <source>
        <dbReference type="Proteomes" id="UP000079169"/>
    </source>
</evidence>
<keyword evidence="4" id="KW-1133">Transmembrane helix</keyword>
<gene>
    <name evidence="8" type="primary">LOC103522246</name>
</gene>
<dbReference type="InterPro" id="IPR043926">
    <property type="entry name" value="ABCG_dom"/>
</dbReference>
<dbReference type="PaxDb" id="121845-A0A1S3DPJ8"/>
<dbReference type="GeneID" id="103522246"/>
<dbReference type="GO" id="GO:0005886">
    <property type="term" value="C:plasma membrane"/>
    <property type="evidence" value="ECO:0007669"/>
    <property type="project" value="TreeGrafter"/>
</dbReference>
<evidence type="ECO:0000256" key="4">
    <source>
        <dbReference type="ARBA" id="ARBA00022989"/>
    </source>
</evidence>
<dbReference type="SUPFAM" id="SSF52540">
    <property type="entry name" value="P-loop containing nucleoside triphosphate hydrolases"/>
    <property type="match status" value="1"/>
</dbReference>
<name>A0A1S3DPJ8_DIACI</name>
<sequence length="102" mass="11055">HLFIFHRGLDSSSCSQCVSLLANLAKQGRTVVATIHTPSALLFEKFDSLYALAKGHCIYRGSISRLVPHLASLGLPCPAYHNPADFLMEVAIGEYGADTTNH</sequence>